<dbReference type="OrthoDB" id="4541465at2"/>
<dbReference type="InterPro" id="IPR001647">
    <property type="entry name" value="HTH_TetR"/>
</dbReference>
<dbReference type="PROSITE" id="PS50977">
    <property type="entry name" value="HTH_TETR_2"/>
    <property type="match status" value="1"/>
</dbReference>
<dbReference type="Gene3D" id="1.10.357.10">
    <property type="entry name" value="Tetracycline Repressor, domain 2"/>
    <property type="match status" value="1"/>
</dbReference>
<reference evidence="4 5" key="1">
    <citation type="submission" date="2018-11" db="EMBL/GenBank/DDBJ databases">
        <title>Genomic Encyclopedia of Type Strains, Phase IV (KMG-IV): sequencing the most valuable type-strain genomes for metagenomic binning, comparative biology and taxonomic classification.</title>
        <authorList>
            <person name="Goeker M."/>
        </authorList>
    </citation>
    <scope>NUCLEOTIDE SEQUENCE [LARGE SCALE GENOMIC DNA]</scope>
    <source>
        <strain evidence="4 5">DSM 100316</strain>
    </source>
</reference>
<dbReference type="Gene3D" id="1.10.10.60">
    <property type="entry name" value="Homeodomain-like"/>
    <property type="match status" value="1"/>
</dbReference>
<name>A0A3N2DDT3_9GAMM</name>
<evidence type="ECO:0000259" key="3">
    <source>
        <dbReference type="PROSITE" id="PS50977"/>
    </source>
</evidence>
<keyword evidence="1 2" id="KW-0238">DNA-binding</keyword>
<gene>
    <name evidence="4" type="ORF">EDC56_3629</name>
</gene>
<dbReference type="GO" id="GO:0003677">
    <property type="term" value="F:DNA binding"/>
    <property type="evidence" value="ECO:0007669"/>
    <property type="project" value="UniProtKB-UniRule"/>
</dbReference>
<dbReference type="EMBL" id="RKHR01000008">
    <property type="protein sequence ID" value="ROR97960.1"/>
    <property type="molecule type" value="Genomic_DNA"/>
</dbReference>
<comment type="caution">
    <text evidence="4">The sequence shown here is derived from an EMBL/GenBank/DDBJ whole genome shotgun (WGS) entry which is preliminary data.</text>
</comment>
<dbReference type="PANTHER" id="PTHR43479">
    <property type="entry name" value="ACREF/ENVCD OPERON REPRESSOR-RELATED"/>
    <property type="match status" value="1"/>
</dbReference>
<dbReference type="InterPro" id="IPR050624">
    <property type="entry name" value="HTH-type_Tx_Regulator"/>
</dbReference>
<evidence type="ECO:0000256" key="2">
    <source>
        <dbReference type="PROSITE-ProRule" id="PRU00335"/>
    </source>
</evidence>
<dbReference type="InterPro" id="IPR036271">
    <property type="entry name" value="Tet_transcr_reg_TetR-rel_C_sf"/>
</dbReference>
<keyword evidence="5" id="KW-1185">Reference proteome</keyword>
<feature type="DNA-binding region" description="H-T-H motif" evidence="2">
    <location>
        <begin position="33"/>
        <end position="52"/>
    </location>
</feature>
<evidence type="ECO:0000256" key="1">
    <source>
        <dbReference type="ARBA" id="ARBA00023125"/>
    </source>
</evidence>
<dbReference type="Proteomes" id="UP000275394">
    <property type="component" value="Unassembled WGS sequence"/>
</dbReference>
<dbReference type="RefSeq" id="WP_123713955.1">
    <property type="nucleotide sequence ID" value="NZ_RKHR01000008.1"/>
</dbReference>
<dbReference type="InterPro" id="IPR009057">
    <property type="entry name" value="Homeodomain-like_sf"/>
</dbReference>
<accession>A0A3N2DDT3</accession>
<evidence type="ECO:0000313" key="5">
    <source>
        <dbReference type="Proteomes" id="UP000275394"/>
    </source>
</evidence>
<dbReference type="PANTHER" id="PTHR43479:SF11">
    <property type="entry name" value="ACREF_ENVCD OPERON REPRESSOR-RELATED"/>
    <property type="match status" value="1"/>
</dbReference>
<sequence length="200" mass="23691">MTSRRARRQQEVRQRIVQATLALFAERELDDISIQQLCERADIARRTFYAYFPCKEAVLCAVVAEQAQLTLRREYSEAEQQYPRFRQRLQHVVDSAIARREGYGEFERRTYKVATAYEFSLHGPDSRSNAFREYKRYFQRWISAGQQSGELTRHYSSELLAVACTGVLFNINQHWVNNADYPHLQRYRQAEAFLYDLLTD</sequence>
<evidence type="ECO:0000313" key="4">
    <source>
        <dbReference type="EMBL" id="ROR97960.1"/>
    </source>
</evidence>
<dbReference type="SUPFAM" id="SSF46689">
    <property type="entry name" value="Homeodomain-like"/>
    <property type="match status" value="1"/>
</dbReference>
<dbReference type="SUPFAM" id="SSF48498">
    <property type="entry name" value="Tetracyclin repressor-like, C-terminal domain"/>
    <property type="match status" value="1"/>
</dbReference>
<organism evidence="4 5">
    <name type="scientific">Sinobacterium caligoides</name>
    <dbReference type="NCBI Taxonomy" id="933926"/>
    <lineage>
        <taxon>Bacteria</taxon>
        <taxon>Pseudomonadati</taxon>
        <taxon>Pseudomonadota</taxon>
        <taxon>Gammaproteobacteria</taxon>
        <taxon>Cellvibrionales</taxon>
        <taxon>Spongiibacteraceae</taxon>
        <taxon>Sinobacterium</taxon>
    </lineage>
</organism>
<feature type="domain" description="HTH tetR-type" evidence="3">
    <location>
        <begin position="10"/>
        <end position="70"/>
    </location>
</feature>
<protein>
    <submittedName>
        <fullName evidence="4">TetR family transcriptional regulator</fullName>
    </submittedName>
</protein>
<proteinExistence type="predicted"/>
<dbReference type="Pfam" id="PF00440">
    <property type="entry name" value="TetR_N"/>
    <property type="match status" value="1"/>
</dbReference>
<dbReference type="AlphaFoldDB" id="A0A3N2DDT3"/>